<dbReference type="EMBL" id="JAGMVJ010000014">
    <property type="protein sequence ID" value="KAH7082419.1"/>
    <property type="molecule type" value="Genomic_DNA"/>
</dbReference>
<sequence>MLTNFITFVALLAIPTLTTAQNASTPLNTPLNFNCTSLRPINPDTNPLTLNYTTFANTTLRVSKATTCPPGAASNDERCFLSPRGHLSVNATTNLTTIPDATLLASTVRSFLTSLGATDAELQRIDLSVRNTDFNTTGPRTKLDAGTSAYLAFRPRMTCFDGIFTSPSTCSDLDASARTVAEQFEGQAVRICIPDVVPARTRKPRRSAYLSGLVEVVSVSEDVVGREDMRINPADPEYKENANNGTISTGRPYGNGAVVERGLGFLGMSGWSGLVVWFGMMGI</sequence>
<keyword evidence="3" id="KW-1185">Reference proteome</keyword>
<dbReference type="Pfam" id="PF19535">
    <property type="entry name" value="DUF6060"/>
    <property type="match status" value="1"/>
</dbReference>
<organism evidence="2 3">
    <name type="scientific">Paraphoma chrysanthemicola</name>
    <dbReference type="NCBI Taxonomy" id="798071"/>
    <lineage>
        <taxon>Eukaryota</taxon>
        <taxon>Fungi</taxon>
        <taxon>Dikarya</taxon>
        <taxon>Ascomycota</taxon>
        <taxon>Pezizomycotina</taxon>
        <taxon>Dothideomycetes</taxon>
        <taxon>Pleosporomycetidae</taxon>
        <taxon>Pleosporales</taxon>
        <taxon>Pleosporineae</taxon>
        <taxon>Phaeosphaeriaceae</taxon>
        <taxon>Paraphoma</taxon>
    </lineage>
</organism>
<evidence type="ECO:0000313" key="3">
    <source>
        <dbReference type="Proteomes" id="UP000813461"/>
    </source>
</evidence>
<evidence type="ECO:0000313" key="2">
    <source>
        <dbReference type="EMBL" id="KAH7082419.1"/>
    </source>
</evidence>
<proteinExistence type="predicted"/>
<dbReference type="Proteomes" id="UP000813461">
    <property type="component" value="Unassembled WGS sequence"/>
</dbReference>
<evidence type="ECO:0000256" key="1">
    <source>
        <dbReference type="SAM" id="SignalP"/>
    </source>
</evidence>
<comment type="caution">
    <text evidence="2">The sequence shown here is derived from an EMBL/GenBank/DDBJ whole genome shotgun (WGS) entry which is preliminary data.</text>
</comment>
<feature type="signal peptide" evidence="1">
    <location>
        <begin position="1"/>
        <end position="20"/>
    </location>
</feature>
<dbReference type="OrthoDB" id="3829365at2759"/>
<protein>
    <submittedName>
        <fullName evidence="2">Uncharacterized protein</fullName>
    </submittedName>
</protein>
<keyword evidence="1" id="KW-0732">Signal</keyword>
<dbReference type="InterPro" id="IPR045702">
    <property type="entry name" value="DUF6060"/>
</dbReference>
<reference evidence="2" key="1">
    <citation type="journal article" date="2021" name="Nat. Commun.">
        <title>Genetic determinants of endophytism in the Arabidopsis root mycobiome.</title>
        <authorList>
            <person name="Mesny F."/>
            <person name="Miyauchi S."/>
            <person name="Thiergart T."/>
            <person name="Pickel B."/>
            <person name="Atanasova L."/>
            <person name="Karlsson M."/>
            <person name="Huettel B."/>
            <person name="Barry K.W."/>
            <person name="Haridas S."/>
            <person name="Chen C."/>
            <person name="Bauer D."/>
            <person name="Andreopoulos W."/>
            <person name="Pangilinan J."/>
            <person name="LaButti K."/>
            <person name="Riley R."/>
            <person name="Lipzen A."/>
            <person name="Clum A."/>
            <person name="Drula E."/>
            <person name="Henrissat B."/>
            <person name="Kohler A."/>
            <person name="Grigoriev I.V."/>
            <person name="Martin F.M."/>
            <person name="Hacquard S."/>
        </authorList>
    </citation>
    <scope>NUCLEOTIDE SEQUENCE</scope>
    <source>
        <strain evidence="2">MPI-SDFR-AT-0120</strain>
    </source>
</reference>
<feature type="chain" id="PRO_5035445003" evidence="1">
    <location>
        <begin position="21"/>
        <end position="283"/>
    </location>
</feature>
<dbReference type="AlphaFoldDB" id="A0A8K0VW59"/>
<gene>
    <name evidence="2" type="ORF">FB567DRAFT_106287</name>
</gene>
<name>A0A8K0VW59_9PLEO</name>
<accession>A0A8K0VW59</accession>